<dbReference type="SUPFAM" id="SSF52788">
    <property type="entry name" value="Phosphotyrosine protein phosphatases I"/>
    <property type="match status" value="1"/>
</dbReference>
<gene>
    <name evidence="1" type="ORF">X907_2531</name>
</gene>
<dbReference type="InterPro" id="IPR036196">
    <property type="entry name" value="Ptyr_pPase_sf"/>
</dbReference>
<organism evidence="1 2">
    <name type="scientific">Glycocaulis alkaliphilus</name>
    <dbReference type="NCBI Taxonomy" id="1434191"/>
    <lineage>
        <taxon>Bacteria</taxon>
        <taxon>Pseudomonadati</taxon>
        <taxon>Pseudomonadota</taxon>
        <taxon>Alphaproteobacteria</taxon>
        <taxon>Maricaulales</taxon>
        <taxon>Maricaulaceae</taxon>
        <taxon>Glycocaulis</taxon>
    </lineage>
</organism>
<dbReference type="KEGG" id="gak:X907_2531"/>
<dbReference type="AlphaFoldDB" id="A0A3T0ECN4"/>
<protein>
    <submittedName>
        <fullName evidence="1">Protein tyrosine phosphatase</fullName>
    </submittedName>
</protein>
<dbReference type="EMBL" id="CP018911">
    <property type="protein sequence ID" value="AZU05044.1"/>
    <property type="molecule type" value="Genomic_DNA"/>
</dbReference>
<dbReference type="PANTHER" id="PTHR43428:SF1">
    <property type="entry name" value="ARSENATE REDUCTASE"/>
    <property type="match status" value="1"/>
</dbReference>
<evidence type="ECO:0000313" key="1">
    <source>
        <dbReference type="EMBL" id="AZU05044.1"/>
    </source>
</evidence>
<proteinExistence type="predicted"/>
<dbReference type="InterPro" id="IPR023485">
    <property type="entry name" value="Ptyr_pPase"/>
</dbReference>
<accession>A0A3T0ECN4</accession>
<sequence>MSAPDLVFVCGRNSVRSPMAEALWRARFGDEARVQSCGIEPASCADGFMIAVMREEGADLSSFEPQGLEDVSAGPGTLVVCLAPEADEAARALAQRAKARIEHWHFADPAEIEGSREARLEAYRAIRDALKSRIDTMAV</sequence>
<dbReference type="Proteomes" id="UP000286954">
    <property type="component" value="Chromosome"/>
</dbReference>
<evidence type="ECO:0000313" key="2">
    <source>
        <dbReference type="Proteomes" id="UP000286954"/>
    </source>
</evidence>
<keyword evidence="2" id="KW-1185">Reference proteome</keyword>
<dbReference type="OrthoDB" id="9799372at2"/>
<dbReference type="Pfam" id="PF01451">
    <property type="entry name" value="LMWPc"/>
    <property type="match status" value="1"/>
</dbReference>
<dbReference type="RefSeq" id="WP_127568503.1">
    <property type="nucleotide sequence ID" value="NZ_BMFB01000001.1"/>
</dbReference>
<name>A0A3T0ECN4_9PROT</name>
<dbReference type="SMART" id="SM00226">
    <property type="entry name" value="LMWPc"/>
    <property type="match status" value="1"/>
</dbReference>
<dbReference type="PANTHER" id="PTHR43428">
    <property type="entry name" value="ARSENATE REDUCTASE"/>
    <property type="match status" value="1"/>
</dbReference>
<reference evidence="1 2" key="1">
    <citation type="submission" date="2016-12" db="EMBL/GenBank/DDBJ databases">
        <title>The genome of dimorphic prosthecate Glycocaulis alkaliphilus 6b-8t, isolated from crude oil dictates its adaptability in petroleum environments.</title>
        <authorList>
            <person name="Wu X.-L."/>
            <person name="Geng S."/>
        </authorList>
    </citation>
    <scope>NUCLEOTIDE SEQUENCE [LARGE SCALE GENOMIC DNA]</scope>
    <source>
        <strain evidence="1 2">6B-8</strain>
    </source>
</reference>
<dbReference type="Gene3D" id="3.40.50.2300">
    <property type="match status" value="1"/>
</dbReference>